<dbReference type="GO" id="GO:0051301">
    <property type="term" value="P:cell division"/>
    <property type="evidence" value="ECO:0007669"/>
    <property type="project" value="UniProtKB-UniRule"/>
</dbReference>
<dbReference type="InterPro" id="IPR039662">
    <property type="entry name" value="Cohesin_Scc3/SA"/>
</dbReference>
<evidence type="ECO:0000256" key="1">
    <source>
        <dbReference type="ARBA" id="ARBA00005486"/>
    </source>
</evidence>
<feature type="region of interest" description="Disordered" evidence="4">
    <location>
        <begin position="806"/>
        <end position="836"/>
    </location>
</feature>
<dbReference type="InterPro" id="IPR020839">
    <property type="entry name" value="SCD"/>
</dbReference>
<dbReference type="GeneTree" id="ENSGT00950000182972"/>
<dbReference type="Ensembl" id="ENSAOCT00000062594.1">
    <property type="protein sequence ID" value="ENSAOCP00000064848.1"/>
    <property type="gene ID" value="ENSAOCG00000018966.2"/>
</dbReference>
<dbReference type="GO" id="GO:0008278">
    <property type="term" value="C:cohesin complex"/>
    <property type="evidence" value="ECO:0007669"/>
    <property type="project" value="UniProtKB-UniRule"/>
</dbReference>
<feature type="region of interest" description="Disordered" evidence="4">
    <location>
        <begin position="1"/>
        <end position="75"/>
    </location>
</feature>
<dbReference type="Pfam" id="PF08514">
    <property type="entry name" value="STAG"/>
    <property type="match status" value="1"/>
</dbReference>
<dbReference type="GO" id="GO:0000775">
    <property type="term" value="C:chromosome, centromeric region"/>
    <property type="evidence" value="ECO:0007669"/>
    <property type="project" value="UniProtKB-SubCell"/>
</dbReference>
<name>A0AAQ5ZFF9_AMPOC</name>
<dbReference type="AlphaFoldDB" id="A0AAQ5ZFF9"/>
<dbReference type="GO" id="GO:0005634">
    <property type="term" value="C:nucleus"/>
    <property type="evidence" value="ECO:0007669"/>
    <property type="project" value="UniProtKB-SubCell"/>
</dbReference>
<feature type="domain" description="SCD" evidence="5">
    <location>
        <begin position="296"/>
        <end position="385"/>
    </location>
</feature>
<comment type="subunit">
    <text evidence="2">Part of the cohesin complex which is composed of a heterodimer between a SMC1 protein (SMC1A or SMC1B) and SMC3, which are attached via their hinge domain, and RAD21 which link them at their heads, and one STAG protein.</text>
</comment>
<reference evidence="6" key="3">
    <citation type="submission" date="2025-09" db="UniProtKB">
        <authorList>
            <consortium name="Ensembl"/>
        </authorList>
    </citation>
    <scope>IDENTIFICATION</scope>
</reference>
<protein>
    <recommendedName>
        <fullName evidence="2">Cohesin subunit SA</fullName>
    </recommendedName>
    <alternativeName>
        <fullName evidence="2">SCC3 homolog</fullName>
    </alternativeName>
    <alternativeName>
        <fullName evidence="2">Stromal antigen</fullName>
    </alternativeName>
</protein>
<dbReference type="GO" id="GO:0003682">
    <property type="term" value="F:chromatin binding"/>
    <property type="evidence" value="ECO:0007669"/>
    <property type="project" value="TreeGrafter"/>
</dbReference>
<dbReference type="InterPro" id="IPR016024">
    <property type="entry name" value="ARM-type_fold"/>
</dbReference>
<reference evidence="6 7" key="1">
    <citation type="submission" date="2022-01" db="EMBL/GenBank/DDBJ databases">
        <title>A chromosome-scale genome assembly of the false clownfish, Amphiprion ocellaris.</title>
        <authorList>
            <person name="Ryu T."/>
        </authorList>
    </citation>
    <scope>NUCLEOTIDE SEQUENCE [LARGE SCALE GENOMIC DNA]</scope>
</reference>
<keyword evidence="2" id="KW-0158">Chromosome</keyword>
<keyword evidence="7" id="KW-1185">Reference proteome</keyword>
<dbReference type="GO" id="GO:0007059">
    <property type="term" value="P:chromosome segregation"/>
    <property type="evidence" value="ECO:0007669"/>
    <property type="project" value="UniProtKB-KW"/>
</dbReference>
<dbReference type="Pfam" id="PF21581">
    <property type="entry name" value="SCD"/>
    <property type="match status" value="1"/>
</dbReference>
<reference evidence="6" key="2">
    <citation type="submission" date="2025-08" db="UniProtKB">
        <authorList>
            <consortium name="Ensembl"/>
        </authorList>
    </citation>
    <scope>IDENTIFICATION</scope>
</reference>
<dbReference type="SUPFAM" id="SSF48371">
    <property type="entry name" value="ARM repeat"/>
    <property type="match status" value="1"/>
</dbReference>
<feature type="coiled-coil region" evidence="3">
    <location>
        <begin position="260"/>
        <end position="287"/>
    </location>
</feature>
<proteinExistence type="inferred from homology"/>
<dbReference type="Proteomes" id="UP001501940">
    <property type="component" value="Chromosome 11"/>
</dbReference>
<keyword evidence="3" id="KW-0175">Coiled coil</keyword>
<dbReference type="PROSITE" id="PS51425">
    <property type="entry name" value="SCD"/>
    <property type="match status" value="1"/>
</dbReference>
<dbReference type="PANTHER" id="PTHR11199">
    <property type="entry name" value="STROMAL ANTIGEN"/>
    <property type="match status" value="1"/>
</dbReference>
<dbReference type="GO" id="GO:0000785">
    <property type="term" value="C:chromatin"/>
    <property type="evidence" value="ECO:0007669"/>
    <property type="project" value="UniProtKB-UniRule"/>
</dbReference>
<dbReference type="GO" id="GO:0007062">
    <property type="term" value="P:sister chromatid cohesion"/>
    <property type="evidence" value="ECO:0007669"/>
    <property type="project" value="UniProtKB-UniRule"/>
</dbReference>
<accession>A0AAQ5ZFF9</accession>
<evidence type="ECO:0000256" key="2">
    <source>
        <dbReference type="RuleBase" id="RU369063"/>
    </source>
</evidence>
<dbReference type="PANTHER" id="PTHR11199:SF2">
    <property type="entry name" value="COHESIN SUBUNIT SA"/>
    <property type="match status" value="1"/>
</dbReference>
<feature type="compositionally biased region" description="Polar residues" evidence="4">
    <location>
        <begin position="11"/>
        <end position="30"/>
    </location>
</feature>
<evidence type="ECO:0000256" key="4">
    <source>
        <dbReference type="SAM" id="MobiDB-lite"/>
    </source>
</evidence>
<evidence type="ECO:0000256" key="3">
    <source>
        <dbReference type="SAM" id="Coils"/>
    </source>
</evidence>
<dbReference type="InterPro" id="IPR056396">
    <property type="entry name" value="HEAT_SCC3-SA"/>
</dbReference>
<keyword evidence="2" id="KW-0132">Cell division</keyword>
<evidence type="ECO:0000259" key="5">
    <source>
        <dbReference type="PROSITE" id="PS51425"/>
    </source>
</evidence>
<keyword evidence="2" id="KW-0159">Chromosome partition</keyword>
<sequence>MIPEPTAAAASRSSEQNTNSHAEATSSGAVNHSEDDSGNENRQKSVRRRKRAHKGSENVKRKSAKAGCSRASRAGGSKQKHVEAVTLFEVITMGRSAMQAVIDDWIEAYVADRDSSLLDLISFFIQCSGCKGVVTAEMCQSKEDSDVMSKMVEELDEDSAEYPLIQSGPYGRWFHSEFCDFVSVLVSQCQHSVIFDSYLMNTLISLLTELSNSYVRAFRHTCTLAAMKLLSALVGVALSLSIGIENSQKLYEVQKTKTVRQKSSQQLERIQKKITELQEKRAEVESMMDIIFKGVFLKRYRDVLPEIRSICMEELGLWMKLYSSAFLNDSYLKYMGWMMHDKVRIKLKLEERIISMTLDKDNEVAVQTMKLLLLISKTSDEVLTPEDYKQLLQFVYSSQRPLAATAGELLFSRYNNPHHLKNKPTNTLLQFYQESELHKHVVYLVDSLWDCGGALLKDWPTLTSTLLQDSSSHSTAANNHFDVFMFQVMNTREKKIQTDDCLKLTEHLLMVLPRLLSKVLYISPFDSLCRSAFVGVCDVLTAHSYQLHVWDPTSFGPLLFTTSPKLQRALLTFVCVHVFVASDCDNQSKVGENSEVERLEDLHRRRNLLAAYCKLIMHGVLEMSMATEVFMYYMKYYNDFGDIIKETMYRTRQVDKIESARTLVLSLQQLFMQLKREQESGGRSHPGVQTFTSIKELARRFALTFGDLVKFRECVVMIHRNGIEFVFQEFSQTPGTATPPYLSYLTILSEFSSKLLKPDKKTVFSYLQKHTAEHIIDLREETWQPLIYYRASLLAAAEGEDAVSYVSSDRKPYQPHRSPFSKPKLEGTTPHDSFKN</sequence>
<keyword evidence="2" id="KW-0539">Nucleus</keyword>
<feature type="compositionally biased region" description="Basic and acidic residues" evidence="4">
    <location>
        <begin position="32"/>
        <end position="43"/>
    </location>
</feature>
<feature type="compositionally biased region" description="Basic residues" evidence="4">
    <location>
        <begin position="44"/>
        <end position="53"/>
    </location>
</feature>
<organism evidence="6 7">
    <name type="scientific">Amphiprion ocellaris</name>
    <name type="common">Clown anemonefish</name>
    <dbReference type="NCBI Taxonomy" id="80972"/>
    <lineage>
        <taxon>Eukaryota</taxon>
        <taxon>Metazoa</taxon>
        <taxon>Chordata</taxon>
        <taxon>Craniata</taxon>
        <taxon>Vertebrata</taxon>
        <taxon>Euteleostomi</taxon>
        <taxon>Actinopterygii</taxon>
        <taxon>Neopterygii</taxon>
        <taxon>Teleostei</taxon>
        <taxon>Neoteleostei</taxon>
        <taxon>Acanthomorphata</taxon>
        <taxon>Ovalentaria</taxon>
        <taxon>Pomacentridae</taxon>
        <taxon>Amphiprion</taxon>
    </lineage>
</organism>
<dbReference type="Pfam" id="PF24571">
    <property type="entry name" value="HEAT_SCC3-SA"/>
    <property type="match status" value="1"/>
</dbReference>
<comment type="function">
    <text evidence="2">Component of cohesin complex, a complex required for the cohesion of sister chromatids after DNA replication. The cohesin complex apparently forms a large proteinaceous ring within which sister chromatids can be trapped. At anaphase, the complex is cleaved and dissociates from chromatin, allowing sister chromatids to segregate.</text>
</comment>
<comment type="similarity">
    <text evidence="1 2">Belongs to the SCC3 family.</text>
</comment>
<evidence type="ECO:0000313" key="7">
    <source>
        <dbReference type="Proteomes" id="UP001501940"/>
    </source>
</evidence>
<evidence type="ECO:0000313" key="6">
    <source>
        <dbReference type="Ensembl" id="ENSAOCP00000064848.1"/>
    </source>
</evidence>
<comment type="subcellular location">
    <subcellularLocation>
        <location evidence="2">Nucleus</location>
    </subcellularLocation>
    <subcellularLocation>
        <location evidence="2">Chromosome</location>
    </subcellularLocation>
    <subcellularLocation>
        <location evidence="2">Chromosome</location>
        <location evidence="2">Centromere</location>
    </subcellularLocation>
</comment>
<keyword evidence="2" id="KW-0131">Cell cycle</keyword>
<dbReference type="InterPro" id="IPR013721">
    <property type="entry name" value="STAG"/>
</dbReference>